<dbReference type="Proteomes" id="UP000315385">
    <property type="component" value="Unassembled WGS sequence"/>
</dbReference>
<feature type="transmembrane region" description="Helical" evidence="1">
    <location>
        <begin position="128"/>
        <end position="147"/>
    </location>
</feature>
<proteinExistence type="predicted"/>
<gene>
    <name evidence="3" type="ORF">EWF95_13225</name>
</gene>
<evidence type="ECO:0000313" key="4">
    <source>
        <dbReference type="Proteomes" id="UP000315385"/>
    </source>
</evidence>
<reference evidence="3 4" key="1">
    <citation type="submission" date="2019-02" db="EMBL/GenBank/DDBJ databases">
        <title>Halonotius sp. a new haloqrchaeon isolated from saline water.</title>
        <authorList>
            <person name="Duran-Viseras A."/>
            <person name="Sanchez-Porro C."/>
            <person name="Ventosa A."/>
        </authorList>
    </citation>
    <scope>NUCLEOTIDE SEQUENCE [LARGE SCALE GENOMIC DNA]</scope>
    <source>
        <strain evidence="3 4">F9-27</strain>
    </source>
</reference>
<sequence>MTGLVADVLALIVGLDHLAVDFLVAIRDPAITKVMNSVTGLGSATAAAVIVGLFYLAGWHEEVGTSVLALGLTGPVVLTLMGLVQRPFPPEPVCVTSGEMVAHSFPSGHAAGVTVFALLAARSDRLPLAPTALLAGLIAISRMYLGTHYLSDTIAGIGIGAAAFFIATRWLTDSRKAVVDYVRSRSERSVSK</sequence>
<keyword evidence="1" id="KW-1133">Transmembrane helix</keyword>
<protein>
    <submittedName>
        <fullName evidence="3">Phosphatase PAP2 family protein</fullName>
    </submittedName>
</protein>
<dbReference type="InterPro" id="IPR036938">
    <property type="entry name" value="PAP2/HPO_sf"/>
</dbReference>
<dbReference type="EMBL" id="SESI01000004">
    <property type="protein sequence ID" value="TQQ79081.1"/>
    <property type="molecule type" value="Genomic_DNA"/>
</dbReference>
<dbReference type="PANTHER" id="PTHR14969">
    <property type="entry name" value="SPHINGOSINE-1-PHOSPHATE PHOSPHOHYDROLASE"/>
    <property type="match status" value="1"/>
</dbReference>
<dbReference type="RefSeq" id="WP_142444554.1">
    <property type="nucleotide sequence ID" value="NZ_SESI01000004.1"/>
</dbReference>
<dbReference type="SMART" id="SM00014">
    <property type="entry name" value="acidPPc"/>
    <property type="match status" value="1"/>
</dbReference>
<organism evidence="3 4">
    <name type="scientific">Halonotius roseus</name>
    <dbReference type="NCBI Taxonomy" id="2511997"/>
    <lineage>
        <taxon>Archaea</taxon>
        <taxon>Methanobacteriati</taxon>
        <taxon>Methanobacteriota</taxon>
        <taxon>Stenosarchaea group</taxon>
        <taxon>Halobacteria</taxon>
        <taxon>Halobacteriales</taxon>
        <taxon>Haloferacaceae</taxon>
        <taxon>Halonotius</taxon>
    </lineage>
</organism>
<keyword evidence="1" id="KW-0812">Transmembrane</keyword>
<dbReference type="SUPFAM" id="SSF48317">
    <property type="entry name" value="Acid phosphatase/Vanadium-dependent haloperoxidase"/>
    <property type="match status" value="1"/>
</dbReference>
<feature type="transmembrane region" description="Helical" evidence="1">
    <location>
        <begin position="63"/>
        <end position="84"/>
    </location>
</feature>
<dbReference type="OrthoDB" id="10182at2157"/>
<accession>A0A544QL40</accession>
<name>A0A544QL40_9EURY</name>
<dbReference type="PANTHER" id="PTHR14969:SF13">
    <property type="entry name" value="AT30094P"/>
    <property type="match status" value="1"/>
</dbReference>
<keyword evidence="1" id="KW-0472">Membrane</keyword>
<feature type="transmembrane region" description="Helical" evidence="1">
    <location>
        <begin position="153"/>
        <end position="171"/>
    </location>
</feature>
<keyword evidence="4" id="KW-1185">Reference proteome</keyword>
<feature type="transmembrane region" description="Helical" evidence="1">
    <location>
        <begin position="38"/>
        <end position="57"/>
    </location>
</feature>
<comment type="caution">
    <text evidence="3">The sequence shown here is derived from an EMBL/GenBank/DDBJ whole genome shotgun (WGS) entry which is preliminary data.</text>
</comment>
<evidence type="ECO:0000256" key="1">
    <source>
        <dbReference type="SAM" id="Phobius"/>
    </source>
</evidence>
<feature type="domain" description="Phosphatidic acid phosphatase type 2/haloperoxidase" evidence="2">
    <location>
        <begin position="63"/>
        <end position="168"/>
    </location>
</feature>
<evidence type="ECO:0000259" key="2">
    <source>
        <dbReference type="SMART" id="SM00014"/>
    </source>
</evidence>
<dbReference type="Gene3D" id="1.20.144.10">
    <property type="entry name" value="Phosphatidic acid phosphatase type 2/haloperoxidase"/>
    <property type="match status" value="1"/>
</dbReference>
<dbReference type="InterPro" id="IPR000326">
    <property type="entry name" value="PAP2/HPO"/>
</dbReference>
<dbReference type="AlphaFoldDB" id="A0A544QL40"/>
<dbReference type="Pfam" id="PF01569">
    <property type="entry name" value="PAP2"/>
    <property type="match status" value="1"/>
</dbReference>
<evidence type="ECO:0000313" key="3">
    <source>
        <dbReference type="EMBL" id="TQQ79081.1"/>
    </source>
</evidence>